<dbReference type="AlphaFoldDB" id="A0A0G1PYB9"/>
<feature type="transmembrane region" description="Helical" evidence="1">
    <location>
        <begin position="186"/>
        <end position="205"/>
    </location>
</feature>
<dbReference type="Proteomes" id="UP000034086">
    <property type="component" value="Unassembled WGS sequence"/>
</dbReference>
<keyword evidence="1" id="KW-0812">Transmembrane</keyword>
<dbReference type="EMBL" id="LCKQ01000042">
    <property type="protein sequence ID" value="KKU01385.1"/>
    <property type="molecule type" value="Genomic_DNA"/>
</dbReference>
<proteinExistence type="predicted"/>
<feature type="transmembrane region" description="Helical" evidence="1">
    <location>
        <begin position="110"/>
        <end position="130"/>
    </location>
</feature>
<evidence type="ECO:0008006" key="4">
    <source>
        <dbReference type="Google" id="ProtNLM"/>
    </source>
</evidence>
<sequence>MKFFKKFFPFIFLSPAILWLLFHPGSVLIEIASFPQYAKASITSIFAPEKLMAIEDMRWNAFGPAKEELAATLIYNKAFVLADNFFNYVSFFSPRWYFQSGDGTNFSPPTVNPISGVLFFPWVLGTVYFLAKKNWKIFWVLLTFGAFAFLVGKRNFAFLFPILLIYLFMSHEGIKKLSPKLKRTFLIGSFIYGAFLLGRMLWFIWTKS</sequence>
<feature type="transmembrane region" description="Helical" evidence="1">
    <location>
        <begin position="137"/>
        <end position="152"/>
    </location>
</feature>
<keyword evidence="1" id="KW-0472">Membrane</keyword>
<keyword evidence="1" id="KW-1133">Transmembrane helix</keyword>
<evidence type="ECO:0000313" key="3">
    <source>
        <dbReference type="Proteomes" id="UP000034086"/>
    </source>
</evidence>
<comment type="caution">
    <text evidence="2">The sequence shown here is derived from an EMBL/GenBank/DDBJ whole genome shotgun (WGS) entry which is preliminary data.</text>
</comment>
<reference evidence="2 3" key="1">
    <citation type="journal article" date="2015" name="Nature">
        <title>rRNA introns, odd ribosomes, and small enigmatic genomes across a large radiation of phyla.</title>
        <authorList>
            <person name="Brown C.T."/>
            <person name="Hug L.A."/>
            <person name="Thomas B.C."/>
            <person name="Sharon I."/>
            <person name="Castelle C.J."/>
            <person name="Singh A."/>
            <person name="Wilkins M.J."/>
            <person name="Williams K.H."/>
            <person name="Banfield J.F."/>
        </authorList>
    </citation>
    <scope>NUCLEOTIDE SEQUENCE [LARGE SCALE GENOMIC DNA]</scope>
</reference>
<evidence type="ECO:0000313" key="2">
    <source>
        <dbReference type="EMBL" id="KKU01385.1"/>
    </source>
</evidence>
<gene>
    <name evidence="2" type="ORF">UX03_C0042G0002</name>
</gene>
<name>A0A0G1PYB9_9BACT</name>
<organism evidence="2 3">
    <name type="scientific">Candidatus Woesebacteria bacterium GW2011_GWE1_45_18</name>
    <dbReference type="NCBI Taxonomy" id="1618598"/>
    <lineage>
        <taxon>Bacteria</taxon>
        <taxon>Candidatus Woeseibacteriota</taxon>
    </lineage>
</organism>
<protein>
    <recommendedName>
        <fullName evidence="4">Glycosyltransferase RgtA/B/C/D-like domain-containing protein</fullName>
    </recommendedName>
</protein>
<evidence type="ECO:0000256" key="1">
    <source>
        <dbReference type="SAM" id="Phobius"/>
    </source>
</evidence>
<accession>A0A0G1PYB9</accession>